<accession>A0ABW4EZ54</accession>
<comment type="caution">
    <text evidence="3">The sequence shown here is derived from an EMBL/GenBank/DDBJ whole genome shotgun (WGS) entry which is preliminary data.</text>
</comment>
<reference evidence="4" key="1">
    <citation type="journal article" date="2019" name="Int. J. Syst. Evol. Microbiol.">
        <title>The Global Catalogue of Microorganisms (GCM) 10K type strain sequencing project: providing services to taxonomists for standard genome sequencing and annotation.</title>
        <authorList>
            <consortium name="The Broad Institute Genomics Platform"/>
            <consortium name="The Broad Institute Genome Sequencing Center for Infectious Disease"/>
            <person name="Wu L."/>
            <person name="Ma J."/>
        </authorList>
    </citation>
    <scope>NUCLEOTIDE SEQUENCE [LARGE SCALE GENOMIC DNA]</scope>
    <source>
        <strain evidence="4">CCM 7043</strain>
    </source>
</reference>
<evidence type="ECO:0000313" key="4">
    <source>
        <dbReference type="Proteomes" id="UP001597114"/>
    </source>
</evidence>
<evidence type="ECO:0000256" key="2">
    <source>
        <dbReference type="SAM" id="Phobius"/>
    </source>
</evidence>
<feature type="transmembrane region" description="Helical" evidence="2">
    <location>
        <begin position="35"/>
        <end position="54"/>
    </location>
</feature>
<keyword evidence="4" id="KW-1185">Reference proteome</keyword>
<dbReference type="EMBL" id="JBHUCO010000016">
    <property type="protein sequence ID" value="MFD1519284.1"/>
    <property type="molecule type" value="Genomic_DNA"/>
</dbReference>
<sequence length="107" mass="11353">MGIILIIAGAPLTVLSAVAAITWPLTVNPPINVAFFEPTLMLGVLAIAAATALLRRNDTELDPATYARLRPLTWLVVEPTSGSPLKRSQSTSGNATKRSSTRRESSP</sequence>
<proteinExistence type="predicted"/>
<evidence type="ECO:0000256" key="1">
    <source>
        <dbReference type="SAM" id="MobiDB-lite"/>
    </source>
</evidence>
<keyword evidence="2" id="KW-0472">Membrane</keyword>
<dbReference type="InterPro" id="IPR009324">
    <property type="entry name" value="DUF981"/>
</dbReference>
<dbReference type="RefSeq" id="WP_379659083.1">
    <property type="nucleotide sequence ID" value="NZ_BAAAUS010000004.1"/>
</dbReference>
<gene>
    <name evidence="3" type="ORF">ACFSJD_17465</name>
</gene>
<dbReference type="Proteomes" id="UP001597114">
    <property type="component" value="Unassembled WGS sequence"/>
</dbReference>
<dbReference type="Pfam" id="PF06168">
    <property type="entry name" value="DUF981"/>
    <property type="match status" value="1"/>
</dbReference>
<keyword evidence="2" id="KW-0812">Transmembrane</keyword>
<feature type="region of interest" description="Disordered" evidence="1">
    <location>
        <begin position="80"/>
        <end position="107"/>
    </location>
</feature>
<keyword evidence="2" id="KW-1133">Transmembrane helix</keyword>
<evidence type="ECO:0000313" key="3">
    <source>
        <dbReference type="EMBL" id="MFD1519284.1"/>
    </source>
</evidence>
<feature type="compositionally biased region" description="Polar residues" evidence="1">
    <location>
        <begin position="80"/>
        <end position="98"/>
    </location>
</feature>
<organism evidence="3 4">
    <name type="scientific">Pseudonocardia yunnanensis</name>
    <dbReference type="NCBI Taxonomy" id="58107"/>
    <lineage>
        <taxon>Bacteria</taxon>
        <taxon>Bacillati</taxon>
        <taxon>Actinomycetota</taxon>
        <taxon>Actinomycetes</taxon>
        <taxon>Pseudonocardiales</taxon>
        <taxon>Pseudonocardiaceae</taxon>
        <taxon>Pseudonocardia</taxon>
    </lineage>
</organism>
<name>A0ABW4EZ54_9PSEU</name>
<protein>
    <submittedName>
        <fullName evidence="3">DUF981 family protein</fullName>
    </submittedName>
</protein>